<feature type="compositionally biased region" description="Low complexity" evidence="1">
    <location>
        <begin position="236"/>
        <end position="247"/>
    </location>
</feature>
<protein>
    <submittedName>
        <fullName evidence="2">Uncharacterized protein</fullName>
    </submittedName>
</protein>
<evidence type="ECO:0000313" key="3">
    <source>
        <dbReference type="Proteomes" id="UP000184428"/>
    </source>
</evidence>
<feature type="region of interest" description="Disordered" evidence="1">
    <location>
        <begin position="134"/>
        <end position="271"/>
    </location>
</feature>
<name>A0A1M7UKJ5_9ACTN</name>
<proteinExistence type="predicted"/>
<reference evidence="2 3" key="1">
    <citation type="submission" date="2016-12" db="EMBL/GenBank/DDBJ databases">
        <authorList>
            <person name="Song W.-J."/>
            <person name="Kurnit D.M."/>
        </authorList>
    </citation>
    <scope>NUCLEOTIDE SEQUENCE [LARGE SCALE GENOMIC DNA]</scope>
    <source>
        <strain evidence="2 3">DSM 43162</strain>
    </source>
</reference>
<feature type="compositionally biased region" description="Low complexity" evidence="1">
    <location>
        <begin position="87"/>
        <end position="97"/>
    </location>
</feature>
<feature type="region of interest" description="Disordered" evidence="1">
    <location>
        <begin position="1"/>
        <end position="112"/>
    </location>
</feature>
<evidence type="ECO:0000256" key="1">
    <source>
        <dbReference type="SAM" id="MobiDB-lite"/>
    </source>
</evidence>
<sequence length="271" mass="28920">MGPGPDGEGRSRAGIRWNGPRGIGAARGVRPAPGPMPTRTYMRRWRPGRSSPGILSAPTNAHCRLRRQPEAVDAGHRRRGTRPAVPPAARHAAPLRAAAHRPRRPADAVGRLARADPRCGSVRRRVTPVLLVSGAHSDQRHRRARTASGGGHHGRRHRAVNRDEPAGRGPDAAGGLSRCRPGCTRWLLGGRRSRVRGLPRTAQGLPEPMPGQAAGGCVRRGGSRRSRWGRRPVPAPGSARSSAGRCRSPPRGRRAAPPRTAPGGAPGRPRR</sequence>
<dbReference type="EMBL" id="FRDM01000021">
    <property type="protein sequence ID" value="SHN83553.1"/>
    <property type="molecule type" value="Genomic_DNA"/>
</dbReference>
<organism evidence="2 3">
    <name type="scientific">Geodermatophilus obscurus</name>
    <dbReference type="NCBI Taxonomy" id="1861"/>
    <lineage>
        <taxon>Bacteria</taxon>
        <taxon>Bacillati</taxon>
        <taxon>Actinomycetota</taxon>
        <taxon>Actinomycetes</taxon>
        <taxon>Geodermatophilales</taxon>
        <taxon>Geodermatophilaceae</taxon>
        <taxon>Geodermatophilus</taxon>
    </lineage>
</organism>
<dbReference type="AlphaFoldDB" id="A0A1M7UKJ5"/>
<feature type="compositionally biased region" description="Basic residues" evidence="1">
    <location>
        <begin position="221"/>
        <end position="230"/>
    </location>
</feature>
<gene>
    <name evidence="2" type="ORF">SAMN05660350_03438</name>
</gene>
<evidence type="ECO:0000313" key="2">
    <source>
        <dbReference type="EMBL" id="SHN83553.1"/>
    </source>
</evidence>
<accession>A0A1M7UKJ5</accession>
<dbReference type="Proteomes" id="UP000184428">
    <property type="component" value="Unassembled WGS sequence"/>
</dbReference>